<comment type="caution">
    <text evidence="18">The sequence shown here is derived from an EMBL/GenBank/DDBJ whole genome shotgun (WGS) entry which is preliminary data.</text>
</comment>
<evidence type="ECO:0000256" key="2">
    <source>
        <dbReference type="ARBA" id="ARBA00022475"/>
    </source>
</evidence>
<keyword evidence="11 16" id="KW-0915">Sodium</keyword>
<evidence type="ECO:0000313" key="18">
    <source>
        <dbReference type="EMBL" id="MFD2789521.1"/>
    </source>
</evidence>
<evidence type="ECO:0000256" key="16">
    <source>
        <dbReference type="HAMAP-Rule" id="MF_00427"/>
    </source>
</evidence>
<evidence type="ECO:0000256" key="12">
    <source>
        <dbReference type="ARBA" id="ARBA00023065"/>
    </source>
</evidence>
<evidence type="ECO:0000256" key="1">
    <source>
        <dbReference type="ARBA" id="ARBA00022448"/>
    </source>
</evidence>
<evidence type="ECO:0000256" key="6">
    <source>
        <dbReference type="ARBA" id="ARBA00022643"/>
    </source>
</evidence>
<dbReference type="EC" id="7.2.1.1" evidence="16"/>
<dbReference type="Proteomes" id="UP001597532">
    <property type="component" value="Unassembled WGS sequence"/>
</dbReference>
<keyword evidence="12 16" id="KW-0406">Ion transport</keyword>
<keyword evidence="1 16" id="KW-0813">Transport</keyword>
<evidence type="ECO:0000256" key="3">
    <source>
        <dbReference type="ARBA" id="ARBA00022519"/>
    </source>
</evidence>
<keyword evidence="13 16" id="KW-0830">Ubiquinone</keyword>
<comment type="similarity">
    <text evidence="16">Belongs to the NqrC family.</text>
</comment>
<dbReference type="NCBIfam" id="NF003753">
    <property type="entry name" value="PRK05346.2-4"/>
    <property type="match status" value="1"/>
</dbReference>
<evidence type="ECO:0000259" key="17">
    <source>
        <dbReference type="SMART" id="SM00900"/>
    </source>
</evidence>
<comment type="cofactor">
    <cofactor evidence="16">
        <name>FMN</name>
        <dbReference type="ChEBI" id="CHEBI:58210"/>
    </cofactor>
</comment>
<reference evidence="19" key="1">
    <citation type="journal article" date="2019" name="Int. J. Syst. Evol. Microbiol.">
        <title>The Global Catalogue of Microorganisms (GCM) 10K type strain sequencing project: providing services to taxonomists for standard genome sequencing and annotation.</title>
        <authorList>
            <consortium name="The Broad Institute Genomics Platform"/>
            <consortium name="The Broad Institute Genome Sequencing Center for Infectious Disease"/>
            <person name="Wu L."/>
            <person name="Ma J."/>
        </authorList>
    </citation>
    <scope>NUCLEOTIDE SEQUENCE [LARGE SCALE GENOMIC DNA]</scope>
    <source>
        <strain evidence="19">KCTC 52924</strain>
    </source>
</reference>
<feature type="domain" description="FMN-binding" evidence="17">
    <location>
        <begin position="138"/>
        <end position="239"/>
    </location>
</feature>
<evidence type="ECO:0000256" key="10">
    <source>
        <dbReference type="ARBA" id="ARBA00023027"/>
    </source>
</evidence>
<evidence type="ECO:0000256" key="7">
    <source>
        <dbReference type="ARBA" id="ARBA00022692"/>
    </source>
</evidence>
<keyword evidence="9 16" id="KW-1133">Transmembrane helix</keyword>
<keyword evidence="19" id="KW-1185">Reference proteome</keyword>
<keyword evidence="10 16" id="KW-0520">NAD</keyword>
<dbReference type="PANTHER" id="PTHR37838:SF1">
    <property type="entry name" value="NA(+)-TRANSLOCATING NADH-QUINONE REDUCTASE SUBUNIT C"/>
    <property type="match status" value="1"/>
</dbReference>
<keyword evidence="15 16" id="KW-0739">Sodium transport</keyword>
<keyword evidence="4 16" id="KW-0597">Phosphoprotein</keyword>
<keyword evidence="8 16" id="KW-1278">Translocase</keyword>
<dbReference type="PANTHER" id="PTHR37838">
    <property type="entry name" value="NA(+)-TRANSLOCATING NADH-QUINONE REDUCTASE SUBUNIT C"/>
    <property type="match status" value="1"/>
</dbReference>
<evidence type="ECO:0000256" key="8">
    <source>
        <dbReference type="ARBA" id="ARBA00022967"/>
    </source>
</evidence>
<evidence type="ECO:0000256" key="9">
    <source>
        <dbReference type="ARBA" id="ARBA00022989"/>
    </source>
</evidence>
<dbReference type="Pfam" id="PF04205">
    <property type="entry name" value="FMN_bind"/>
    <property type="match status" value="1"/>
</dbReference>
<accession>A0ABW5VH57</accession>
<dbReference type="NCBIfam" id="TIGR01938">
    <property type="entry name" value="nqrC"/>
    <property type="match status" value="1"/>
</dbReference>
<protein>
    <recommendedName>
        <fullName evidence="16">Na(+)-translocating NADH-quinone reductase subunit C</fullName>
        <shortName evidence="16">Na(+)-NQR subunit C</shortName>
        <shortName evidence="16">Na(+)-translocating NQR subunit C</shortName>
        <ecNumber evidence="16">7.2.1.1</ecNumber>
    </recommendedName>
    <alternativeName>
        <fullName evidence="16">NQR complex subunit C</fullName>
    </alternativeName>
    <alternativeName>
        <fullName evidence="16">NQR-1 subunit C</fullName>
    </alternativeName>
</protein>
<feature type="transmembrane region" description="Helical" evidence="16">
    <location>
        <begin position="12"/>
        <end position="33"/>
    </location>
</feature>
<dbReference type="SMART" id="SM00900">
    <property type="entry name" value="FMN_bind"/>
    <property type="match status" value="1"/>
</dbReference>
<name>A0ABW5VH57_9FLAO</name>
<evidence type="ECO:0000256" key="4">
    <source>
        <dbReference type="ARBA" id="ARBA00022553"/>
    </source>
</evidence>
<keyword evidence="3" id="KW-0997">Cell inner membrane</keyword>
<keyword evidence="2 16" id="KW-1003">Cell membrane</keyword>
<evidence type="ECO:0000256" key="14">
    <source>
        <dbReference type="ARBA" id="ARBA00023136"/>
    </source>
</evidence>
<gene>
    <name evidence="16" type="primary">nqrC</name>
    <name evidence="18" type="ORF">ACFS1K_07105</name>
</gene>
<sequence length="250" mass="27725">MAINTEKNSYTVIFAAIMVVIVGSLLAFIASSLSEKIGENQRLEKQQNILYAMGVNENVDEGSVNFVSTDKVAAEFEKYIKEQLVIQGDKITKDDNAYLIDLKKQETEAKAGNVRKLPLFVGEKDGKTYYIIPMRGKGLWDAVWGFMALDDNMVVQGVFFDHKGETPGLGANINQRYFMDDFTGESILDNNRYVGISVAKGNNDPINERKDDNAVDALAGATITGDGVSAMIRQTVNLYKPYLETIRAKK</sequence>
<organism evidence="18 19">
    <name type="scientific">Arenibacter antarcticus</name>
    <dbReference type="NCBI Taxonomy" id="2040469"/>
    <lineage>
        <taxon>Bacteria</taxon>
        <taxon>Pseudomonadati</taxon>
        <taxon>Bacteroidota</taxon>
        <taxon>Flavobacteriia</taxon>
        <taxon>Flavobacteriales</taxon>
        <taxon>Flavobacteriaceae</taxon>
        <taxon>Arenibacter</taxon>
    </lineage>
</organism>
<proteinExistence type="inferred from homology"/>
<dbReference type="InterPro" id="IPR010204">
    <property type="entry name" value="NqrC"/>
</dbReference>
<evidence type="ECO:0000256" key="5">
    <source>
        <dbReference type="ARBA" id="ARBA00022630"/>
    </source>
</evidence>
<dbReference type="InterPro" id="IPR007329">
    <property type="entry name" value="FMN-bd"/>
</dbReference>
<keyword evidence="14 16" id="KW-0472">Membrane</keyword>
<comment type="caution">
    <text evidence="16">Lacks conserved residue(s) required for the propagation of feature annotation.</text>
</comment>
<comment type="function">
    <text evidence="16">NQR complex catalyzes the reduction of ubiquinone-1 to ubiquinol by two successive reactions, coupled with the transport of Na(+) ions from the cytoplasm to the periplasm. NqrA to NqrE are probably involved in the second step, the conversion of ubisemiquinone to ubiquinol.</text>
</comment>
<keyword evidence="7 16" id="KW-0812">Transmembrane</keyword>
<keyword evidence="6 16" id="KW-0288">FMN</keyword>
<comment type="subcellular location">
    <subcellularLocation>
        <location evidence="16">Cell membrane</location>
        <topology evidence="16">Single-pass membrane protein</topology>
    </subcellularLocation>
</comment>
<evidence type="ECO:0000256" key="11">
    <source>
        <dbReference type="ARBA" id="ARBA00023053"/>
    </source>
</evidence>
<keyword evidence="5 16" id="KW-0285">Flavoprotein</keyword>
<dbReference type="HAMAP" id="MF_00427">
    <property type="entry name" value="NqrC"/>
    <property type="match status" value="1"/>
</dbReference>
<dbReference type="EMBL" id="JBHUOK010000021">
    <property type="protein sequence ID" value="MFD2789521.1"/>
    <property type="molecule type" value="Genomic_DNA"/>
</dbReference>
<comment type="subunit">
    <text evidence="16">Composed of six subunits; NqrA, NqrB, NqrC, NqrD, NqrE and NqrF.</text>
</comment>
<dbReference type="RefSeq" id="WP_251808224.1">
    <property type="nucleotide sequence ID" value="NZ_CP166679.1"/>
</dbReference>
<evidence type="ECO:0000313" key="19">
    <source>
        <dbReference type="Proteomes" id="UP001597532"/>
    </source>
</evidence>
<evidence type="ECO:0000256" key="13">
    <source>
        <dbReference type="ARBA" id="ARBA00023075"/>
    </source>
</evidence>
<evidence type="ECO:0000256" key="15">
    <source>
        <dbReference type="ARBA" id="ARBA00023201"/>
    </source>
</evidence>
<feature type="modified residue" description="FMN phosphoryl threonine" evidence="16">
    <location>
        <position position="222"/>
    </location>
</feature>
<comment type="catalytic activity">
    <reaction evidence="16">
        <text>a ubiquinone + n Na(+)(in) + NADH + H(+) = a ubiquinol + n Na(+)(out) + NAD(+)</text>
        <dbReference type="Rhea" id="RHEA:47748"/>
        <dbReference type="Rhea" id="RHEA-COMP:9565"/>
        <dbReference type="Rhea" id="RHEA-COMP:9566"/>
        <dbReference type="ChEBI" id="CHEBI:15378"/>
        <dbReference type="ChEBI" id="CHEBI:16389"/>
        <dbReference type="ChEBI" id="CHEBI:17976"/>
        <dbReference type="ChEBI" id="CHEBI:29101"/>
        <dbReference type="ChEBI" id="CHEBI:57540"/>
        <dbReference type="ChEBI" id="CHEBI:57945"/>
        <dbReference type="EC" id="7.2.1.1"/>
    </reaction>
</comment>